<comment type="caution">
    <text evidence="2">The sequence shown here is derived from an EMBL/GenBank/DDBJ whole genome shotgun (WGS) entry which is preliminary data.</text>
</comment>
<feature type="compositionally biased region" description="Low complexity" evidence="1">
    <location>
        <begin position="91"/>
        <end position="101"/>
    </location>
</feature>
<organism evidence="2 3">
    <name type="scientific">Haematococcus lacustris</name>
    <name type="common">Green alga</name>
    <name type="synonym">Haematococcus pluvialis</name>
    <dbReference type="NCBI Taxonomy" id="44745"/>
    <lineage>
        <taxon>Eukaryota</taxon>
        <taxon>Viridiplantae</taxon>
        <taxon>Chlorophyta</taxon>
        <taxon>core chlorophytes</taxon>
        <taxon>Chlorophyceae</taxon>
        <taxon>CS clade</taxon>
        <taxon>Chlamydomonadales</taxon>
        <taxon>Haematococcaceae</taxon>
        <taxon>Haematococcus</taxon>
    </lineage>
</organism>
<reference evidence="2 3" key="1">
    <citation type="submission" date="2020-02" db="EMBL/GenBank/DDBJ databases">
        <title>Draft genome sequence of Haematococcus lacustris strain NIES-144.</title>
        <authorList>
            <person name="Morimoto D."/>
            <person name="Nakagawa S."/>
            <person name="Yoshida T."/>
            <person name="Sawayama S."/>
        </authorList>
    </citation>
    <scope>NUCLEOTIDE SEQUENCE [LARGE SCALE GENOMIC DNA]</scope>
    <source>
        <strain evidence="2 3">NIES-144</strain>
    </source>
</reference>
<dbReference type="Proteomes" id="UP000485058">
    <property type="component" value="Unassembled WGS sequence"/>
</dbReference>
<proteinExistence type="predicted"/>
<protein>
    <submittedName>
        <fullName evidence="2">Uncharacterized protein</fullName>
    </submittedName>
</protein>
<name>A0A699ZKB7_HAELA</name>
<evidence type="ECO:0000313" key="2">
    <source>
        <dbReference type="EMBL" id="GFH22465.1"/>
    </source>
</evidence>
<accession>A0A699ZKB7</accession>
<feature type="compositionally biased region" description="Polar residues" evidence="1">
    <location>
        <begin position="102"/>
        <end position="119"/>
    </location>
</feature>
<feature type="region of interest" description="Disordered" evidence="1">
    <location>
        <begin position="87"/>
        <end position="132"/>
    </location>
</feature>
<gene>
    <name evidence="2" type="ORF">HaLaN_19938</name>
</gene>
<feature type="non-terminal residue" evidence="2">
    <location>
        <position position="132"/>
    </location>
</feature>
<dbReference type="EMBL" id="BLLF01002046">
    <property type="protein sequence ID" value="GFH22465.1"/>
    <property type="molecule type" value="Genomic_DNA"/>
</dbReference>
<keyword evidence="3" id="KW-1185">Reference proteome</keyword>
<evidence type="ECO:0000256" key="1">
    <source>
        <dbReference type="SAM" id="MobiDB-lite"/>
    </source>
</evidence>
<evidence type="ECO:0000313" key="3">
    <source>
        <dbReference type="Proteomes" id="UP000485058"/>
    </source>
</evidence>
<sequence>METESTGTELLTTLSKAVQSVGCTRSESSSLQLHKNSEPPCSTAVKLPQPASSMLAEVAKDATVCMVALKEPSSKGHCWPALSVAQVPPGSQLESQLESQSDATDMSGSPGSRVQSAMQGFTGERQASPKAP</sequence>
<dbReference type="AlphaFoldDB" id="A0A699ZKB7"/>